<evidence type="ECO:0000313" key="3">
    <source>
        <dbReference type="Proteomes" id="UP001066276"/>
    </source>
</evidence>
<sequence length="126" mass="13884">MSAANQKRLSAQLLTATRRRETSERNQKRAAVASECGSGDRASAAADIRLYRSGQGVSGGRGRLIHTHGPDMAGRPLRHSVSRRGRTALLVRSVTCTRLQPVWQQPPLSGLRCHVALEERGYYLTY</sequence>
<proteinExistence type="predicted"/>
<feature type="compositionally biased region" description="Polar residues" evidence="1">
    <location>
        <begin position="1"/>
        <end position="15"/>
    </location>
</feature>
<organism evidence="2 3">
    <name type="scientific">Pleurodeles waltl</name>
    <name type="common">Iberian ribbed newt</name>
    <dbReference type="NCBI Taxonomy" id="8319"/>
    <lineage>
        <taxon>Eukaryota</taxon>
        <taxon>Metazoa</taxon>
        <taxon>Chordata</taxon>
        <taxon>Craniata</taxon>
        <taxon>Vertebrata</taxon>
        <taxon>Euteleostomi</taxon>
        <taxon>Amphibia</taxon>
        <taxon>Batrachia</taxon>
        <taxon>Caudata</taxon>
        <taxon>Salamandroidea</taxon>
        <taxon>Salamandridae</taxon>
        <taxon>Pleurodelinae</taxon>
        <taxon>Pleurodeles</taxon>
    </lineage>
</organism>
<reference evidence="2" key="1">
    <citation type="journal article" date="2022" name="bioRxiv">
        <title>Sequencing and chromosome-scale assembly of the giantPleurodeles waltlgenome.</title>
        <authorList>
            <person name="Brown T."/>
            <person name="Elewa A."/>
            <person name="Iarovenko S."/>
            <person name="Subramanian E."/>
            <person name="Araus A.J."/>
            <person name="Petzold A."/>
            <person name="Susuki M."/>
            <person name="Suzuki K.-i.T."/>
            <person name="Hayashi T."/>
            <person name="Toyoda A."/>
            <person name="Oliveira C."/>
            <person name="Osipova E."/>
            <person name="Leigh N.D."/>
            <person name="Simon A."/>
            <person name="Yun M.H."/>
        </authorList>
    </citation>
    <scope>NUCLEOTIDE SEQUENCE</scope>
    <source>
        <strain evidence="2">20211129_DDA</strain>
        <tissue evidence="2">Liver</tissue>
    </source>
</reference>
<comment type="caution">
    <text evidence="2">The sequence shown here is derived from an EMBL/GenBank/DDBJ whole genome shotgun (WGS) entry which is preliminary data.</text>
</comment>
<name>A0AAV7RXW3_PLEWA</name>
<evidence type="ECO:0000256" key="1">
    <source>
        <dbReference type="SAM" id="MobiDB-lite"/>
    </source>
</evidence>
<dbReference type="Proteomes" id="UP001066276">
    <property type="component" value="Chromosome 5"/>
</dbReference>
<dbReference type="EMBL" id="JANPWB010000009">
    <property type="protein sequence ID" value="KAJ1157611.1"/>
    <property type="molecule type" value="Genomic_DNA"/>
</dbReference>
<gene>
    <name evidence="2" type="ORF">NDU88_010316</name>
</gene>
<feature type="compositionally biased region" description="Basic and acidic residues" evidence="1">
    <location>
        <begin position="18"/>
        <end position="27"/>
    </location>
</feature>
<dbReference type="AlphaFoldDB" id="A0AAV7RXW3"/>
<feature type="region of interest" description="Disordered" evidence="1">
    <location>
        <begin position="56"/>
        <end position="79"/>
    </location>
</feature>
<evidence type="ECO:0000313" key="2">
    <source>
        <dbReference type="EMBL" id="KAJ1157611.1"/>
    </source>
</evidence>
<accession>A0AAV7RXW3</accession>
<keyword evidence="3" id="KW-1185">Reference proteome</keyword>
<feature type="region of interest" description="Disordered" evidence="1">
    <location>
        <begin position="1"/>
        <end position="37"/>
    </location>
</feature>
<protein>
    <submittedName>
        <fullName evidence="2">Uncharacterized protein</fullName>
    </submittedName>
</protein>